<dbReference type="Gene3D" id="3.40.50.1010">
    <property type="entry name" value="5'-nuclease"/>
    <property type="match status" value="1"/>
</dbReference>
<dbReference type="Pfam" id="PF01936">
    <property type="entry name" value="NYN"/>
    <property type="match status" value="1"/>
</dbReference>
<evidence type="ECO:0000313" key="4">
    <source>
        <dbReference type="Proteomes" id="UP000053593"/>
    </source>
</evidence>
<evidence type="ECO:0000259" key="2">
    <source>
        <dbReference type="Pfam" id="PF01936"/>
    </source>
</evidence>
<feature type="region of interest" description="Disordered" evidence="1">
    <location>
        <begin position="335"/>
        <end position="364"/>
    </location>
</feature>
<dbReference type="PANTHER" id="PTHR14379:SF3">
    <property type="entry name" value="MEIOSIS REGULATOR AND MRNA STABILITY FACTOR 1"/>
    <property type="match status" value="1"/>
</dbReference>
<organism evidence="3 4">
    <name type="scientific">Collybiopsis luxurians FD-317 M1</name>
    <dbReference type="NCBI Taxonomy" id="944289"/>
    <lineage>
        <taxon>Eukaryota</taxon>
        <taxon>Fungi</taxon>
        <taxon>Dikarya</taxon>
        <taxon>Basidiomycota</taxon>
        <taxon>Agaricomycotina</taxon>
        <taxon>Agaricomycetes</taxon>
        <taxon>Agaricomycetidae</taxon>
        <taxon>Agaricales</taxon>
        <taxon>Marasmiineae</taxon>
        <taxon>Omphalotaceae</taxon>
        <taxon>Collybiopsis</taxon>
        <taxon>Collybiopsis luxurians</taxon>
    </lineage>
</organism>
<dbReference type="InterPro" id="IPR021139">
    <property type="entry name" value="NYN"/>
</dbReference>
<dbReference type="HOGENOM" id="CLU_019899_1_0_1"/>
<dbReference type="GO" id="GO:0005777">
    <property type="term" value="C:peroxisome"/>
    <property type="evidence" value="ECO:0007669"/>
    <property type="project" value="InterPro"/>
</dbReference>
<feature type="domain" description="NYN" evidence="2">
    <location>
        <begin position="54"/>
        <end position="200"/>
    </location>
</feature>
<evidence type="ECO:0000256" key="1">
    <source>
        <dbReference type="SAM" id="MobiDB-lite"/>
    </source>
</evidence>
<dbReference type="Proteomes" id="UP000053593">
    <property type="component" value="Unassembled WGS sequence"/>
</dbReference>
<dbReference type="GO" id="GO:0010468">
    <property type="term" value="P:regulation of gene expression"/>
    <property type="evidence" value="ECO:0007669"/>
    <property type="project" value="InterPro"/>
</dbReference>
<dbReference type="GO" id="GO:0004540">
    <property type="term" value="F:RNA nuclease activity"/>
    <property type="evidence" value="ECO:0007669"/>
    <property type="project" value="InterPro"/>
</dbReference>
<feature type="compositionally biased region" description="Low complexity" evidence="1">
    <location>
        <begin position="347"/>
        <end position="364"/>
    </location>
</feature>
<feature type="compositionally biased region" description="Polar residues" evidence="1">
    <location>
        <begin position="237"/>
        <end position="252"/>
    </location>
</feature>
<dbReference type="InterPro" id="IPR024768">
    <property type="entry name" value="Marf1"/>
</dbReference>
<dbReference type="EMBL" id="KN834778">
    <property type="protein sequence ID" value="KIK59656.1"/>
    <property type="molecule type" value="Genomic_DNA"/>
</dbReference>
<dbReference type="OrthoDB" id="549353at2759"/>
<evidence type="ECO:0000313" key="3">
    <source>
        <dbReference type="EMBL" id="KIK59656.1"/>
    </source>
</evidence>
<keyword evidence="4" id="KW-1185">Reference proteome</keyword>
<protein>
    <recommendedName>
        <fullName evidence="2">NYN domain-containing protein</fullName>
    </recommendedName>
</protein>
<accession>A0A0D0BVS5</accession>
<sequence>MPVFPIYTLVMSRFTFDPKLFLVPTTLALVPCPFYSIHTPLCPMLSSVVAAGQVAIFWDYENCSVPSNMSGYELVSRFRDLAHEYGGVKLFKAYTQFPDQSSPRSLVLRSELQSSGVSLTDCPHTGRKNVADQMIIADIFNFLLDNPNPYTTTIILVSGDRDYAYTLSILRLRMYRVVVIAPSLPGVHVSLKMQASVFLDWALITDSHRKIEKTMSYQRSTEPPGLLRSRSCNAPIFNSPTEKSPELTAQQTNRRRLDSTSNVAHNVSKIPRVGVFSPAQISQDCAIPQALEPIAERSLNITTSLPPDKHKYHHPNPTSAPKISYVASISAPTPLEPSPLTTVDTNSQVSESQGTSSSVSPPVSPSFVPAAHSTTPQNVIETVETNKAVLPRHAPNTQRASRPTLVVPPEFQRLVHTLENYRLGGQPYPLRSVIALELVTQDRCVYEKAGYPKFGPFAKRAEELGLVKLGGMQGSAWIALHYNLHGKLS</sequence>
<gene>
    <name evidence="3" type="ORF">GYMLUDRAFT_650290</name>
</gene>
<name>A0A0D0BVS5_9AGAR</name>
<dbReference type="PANTHER" id="PTHR14379">
    <property type="entry name" value="LIMKAIN B LKAP"/>
    <property type="match status" value="1"/>
</dbReference>
<dbReference type="GO" id="GO:1905762">
    <property type="term" value="F:CCR4-NOT complex binding"/>
    <property type="evidence" value="ECO:0007669"/>
    <property type="project" value="TreeGrafter"/>
</dbReference>
<feature type="region of interest" description="Disordered" evidence="1">
    <location>
        <begin position="237"/>
        <end position="260"/>
    </location>
</feature>
<proteinExistence type="predicted"/>
<dbReference type="CDD" id="cd10910">
    <property type="entry name" value="PIN_limkain_b1_N_like"/>
    <property type="match status" value="1"/>
</dbReference>
<dbReference type="AlphaFoldDB" id="A0A0D0BVS5"/>
<reference evidence="3 4" key="1">
    <citation type="submission" date="2014-04" db="EMBL/GenBank/DDBJ databases">
        <title>Evolutionary Origins and Diversification of the Mycorrhizal Mutualists.</title>
        <authorList>
            <consortium name="DOE Joint Genome Institute"/>
            <consortium name="Mycorrhizal Genomics Consortium"/>
            <person name="Kohler A."/>
            <person name="Kuo A."/>
            <person name="Nagy L.G."/>
            <person name="Floudas D."/>
            <person name="Copeland A."/>
            <person name="Barry K.W."/>
            <person name="Cichocki N."/>
            <person name="Veneault-Fourrey C."/>
            <person name="LaButti K."/>
            <person name="Lindquist E.A."/>
            <person name="Lipzen A."/>
            <person name="Lundell T."/>
            <person name="Morin E."/>
            <person name="Murat C."/>
            <person name="Riley R."/>
            <person name="Ohm R."/>
            <person name="Sun H."/>
            <person name="Tunlid A."/>
            <person name="Henrissat B."/>
            <person name="Grigoriev I.V."/>
            <person name="Hibbett D.S."/>
            <person name="Martin F."/>
        </authorList>
    </citation>
    <scope>NUCLEOTIDE SEQUENCE [LARGE SCALE GENOMIC DNA]</scope>
    <source>
        <strain evidence="3 4">FD-317 M1</strain>
    </source>
</reference>